<dbReference type="Gene3D" id="1.10.10.60">
    <property type="entry name" value="Homeodomain-like"/>
    <property type="match status" value="1"/>
</dbReference>
<dbReference type="Proteomes" id="UP001368500">
    <property type="component" value="Unassembled WGS sequence"/>
</dbReference>
<evidence type="ECO:0000313" key="5">
    <source>
        <dbReference type="EMBL" id="MEK8025935.1"/>
    </source>
</evidence>
<dbReference type="InterPro" id="IPR009057">
    <property type="entry name" value="Homeodomain-like_sf"/>
</dbReference>
<sequence>MSCFSSDAPPSVSVVLGRVLRDVLTGQGMPVAEFQRRSGLSAHELSQDGLRLGLDRHERLRTLLPLIDPAEIDRAPIDRDGLARYWPDLAALWFNEPDAARAVREWVMFRPLIGSIDAVELHEQPDQLVVTYRPVCAGAAARQSVMANFAMLRELLREHQTAAGTGALRLQAEIADIGLSRHRLAAQHQLQMPVRCSGQADVHRLIVRGPALRLAAAPSNPWLAERSRAHLSARLRQLLMQPVCDDLAARVEQVLAARWDAPDGLWPGDTGGSDAAEVDDAAALQRAVAQALGLSRWTLRRQLDASGLAFADVVERLRGRRLQALLPRTDLSLLDVAWRTGFRSASAFSRYHRRRYGEAPSQRRRSLVEV</sequence>
<protein>
    <submittedName>
        <fullName evidence="5">Helix-turn-helix transcriptional regulator</fullName>
    </submittedName>
</protein>
<dbReference type="SUPFAM" id="SSF46689">
    <property type="entry name" value="Homeodomain-like"/>
    <property type="match status" value="1"/>
</dbReference>
<evidence type="ECO:0000256" key="1">
    <source>
        <dbReference type="ARBA" id="ARBA00023015"/>
    </source>
</evidence>
<dbReference type="Pfam" id="PF12833">
    <property type="entry name" value="HTH_18"/>
    <property type="match status" value="1"/>
</dbReference>
<evidence type="ECO:0000259" key="4">
    <source>
        <dbReference type="PROSITE" id="PS01124"/>
    </source>
</evidence>
<feature type="domain" description="HTH araC/xylS-type" evidence="4">
    <location>
        <begin position="288"/>
        <end position="366"/>
    </location>
</feature>
<dbReference type="PROSITE" id="PS01124">
    <property type="entry name" value="HTH_ARAC_FAMILY_2"/>
    <property type="match status" value="1"/>
</dbReference>
<evidence type="ECO:0000256" key="3">
    <source>
        <dbReference type="ARBA" id="ARBA00023163"/>
    </source>
</evidence>
<name>A0ABU9BA84_9BURK</name>
<dbReference type="SMART" id="SM00342">
    <property type="entry name" value="HTH_ARAC"/>
    <property type="match status" value="1"/>
</dbReference>
<proteinExistence type="predicted"/>
<keyword evidence="3" id="KW-0804">Transcription</keyword>
<dbReference type="RefSeq" id="WP_341373720.1">
    <property type="nucleotide sequence ID" value="NZ_JBBUTF010000006.1"/>
</dbReference>
<dbReference type="InterPro" id="IPR018060">
    <property type="entry name" value="HTH_AraC"/>
</dbReference>
<keyword evidence="6" id="KW-1185">Reference proteome</keyword>
<dbReference type="PANTHER" id="PTHR47894:SF4">
    <property type="entry name" value="HTH-TYPE TRANSCRIPTIONAL REGULATOR GADX"/>
    <property type="match status" value="1"/>
</dbReference>
<keyword evidence="1" id="KW-0805">Transcription regulation</keyword>
<dbReference type="PANTHER" id="PTHR47894">
    <property type="entry name" value="HTH-TYPE TRANSCRIPTIONAL REGULATOR GADX"/>
    <property type="match status" value="1"/>
</dbReference>
<accession>A0ABU9BA84</accession>
<gene>
    <name evidence="5" type="ORF">AACH11_08170</name>
</gene>
<evidence type="ECO:0000313" key="6">
    <source>
        <dbReference type="Proteomes" id="UP001368500"/>
    </source>
</evidence>
<comment type="caution">
    <text evidence="5">The sequence shown here is derived from an EMBL/GenBank/DDBJ whole genome shotgun (WGS) entry which is preliminary data.</text>
</comment>
<organism evidence="5 6">
    <name type="scientific">Pseudaquabacterium rugosum</name>
    <dbReference type="NCBI Taxonomy" id="2984194"/>
    <lineage>
        <taxon>Bacteria</taxon>
        <taxon>Pseudomonadati</taxon>
        <taxon>Pseudomonadota</taxon>
        <taxon>Betaproteobacteria</taxon>
        <taxon>Burkholderiales</taxon>
        <taxon>Sphaerotilaceae</taxon>
        <taxon>Pseudaquabacterium</taxon>
    </lineage>
</organism>
<dbReference type="EMBL" id="JBBUTF010000006">
    <property type="protein sequence ID" value="MEK8025935.1"/>
    <property type="molecule type" value="Genomic_DNA"/>
</dbReference>
<reference evidence="5 6" key="1">
    <citation type="submission" date="2024-04" db="EMBL/GenBank/DDBJ databases">
        <title>Novel species of the genus Ideonella isolated from streams.</title>
        <authorList>
            <person name="Lu H."/>
        </authorList>
    </citation>
    <scope>NUCLEOTIDE SEQUENCE [LARGE SCALE GENOMIC DNA]</scope>
    <source>
        <strain evidence="5 6">BYS139W</strain>
    </source>
</reference>
<keyword evidence="2" id="KW-0238">DNA-binding</keyword>
<evidence type="ECO:0000256" key="2">
    <source>
        <dbReference type="ARBA" id="ARBA00023125"/>
    </source>
</evidence>